<dbReference type="InterPro" id="IPR036412">
    <property type="entry name" value="HAD-like_sf"/>
</dbReference>
<dbReference type="EMBL" id="CP009122">
    <property type="protein sequence ID" value="AJA09099.1"/>
    <property type="molecule type" value="Genomic_DNA"/>
</dbReference>
<dbReference type="STRING" id="1515612.SKP52_10990"/>
<sequence>MSIDITGEGVDKAYGLIRLRDESGIPLDAMMFIGDAIFPGGNGHPAKTLGLDTICVRDPLETLAVIASIITCLK</sequence>
<dbReference type="KEGG" id="sphk:SKP52_10990"/>
<gene>
    <name evidence="1" type="ORF">SKP52_10990</name>
</gene>
<proteinExistence type="predicted"/>
<dbReference type="AlphaFoldDB" id="A0A0A7PGJ6"/>
<protein>
    <submittedName>
        <fullName evidence="1">Uncharacterized protein</fullName>
    </submittedName>
</protein>
<dbReference type="Proteomes" id="UP000030907">
    <property type="component" value="Chromosome"/>
</dbReference>
<evidence type="ECO:0000313" key="2">
    <source>
        <dbReference type="Proteomes" id="UP000030907"/>
    </source>
</evidence>
<dbReference type="SUPFAM" id="SSF56784">
    <property type="entry name" value="HAD-like"/>
    <property type="match status" value="1"/>
</dbReference>
<dbReference type="InterPro" id="IPR023214">
    <property type="entry name" value="HAD_sf"/>
</dbReference>
<accession>A0A0A7PGJ6</accession>
<dbReference type="Gene3D" id="3.40.50.1000">
    <property type="entry name" value="HAD superfamily/HAD-like"/>
    <property type="match status" value="1"/>
</dbReference>
<reference evidence="1 2" key="1">
    <citation type="journal article" date="2015" name="Int. J. Syst. Evol. Microbiol.">
        <title>Description of Sphingopyxis fribergensis sp. nov. - a soil bacterium with the ability to degrade styrene and phenylacetic acid.</title>
        <authorList>
            <person name="Oelschlagel M."/>
            <person name="Ruckert C."/>
            <person name="Kalinowski J."/>
            <person name="Schmidt G."/>
            <person name="Schlomann M."/>
            <person name="Tischler D."/>
        </authorList>
    </citation>
    <scope>NUCLEOTIDE SEQUENCE [LARGE SCALE GENOMIC DNA]</scope>
    <source>
        <strain evidence="1 2">Kp5.2</strain>
    </source>
</reference>
<name>A0A0A7PGJ6_9SPHN</name>
<keyword evidence="2" id="KW-1185">Reference proteome</keyword>
<evidence type="ECO:0000313" key="1">
    <source>
        <dbReference type="EMBL" id="AJA09099.1"/>
    </source>
</evidence>
<dbReference type="HOGENOM" id="CLU_2685927_0_0_5"/>
<organism evidence="1 2">
    <name type="scientific">Sphingopyxis fribergensis</name>
    <dbReference type="NCBI Taxonomy" id="1515612"/>
    <lineage>
        <taxon>Bacteria</taxon>
        <taxon>Pseudomonadati</taxon>
        <taxon>Pseudomonadota</taxon>
        <taxon>Alphaproteobacteria</taxon>
        <taxon>Sphingomonadales</taxon>
        <taxon>Sphingomonadaceae</taxon>
        <taxon>Sphingopyxis</taxon>
    </lineage>
</organism>